<protein>
    <submittedName>
        <fullName evidence="2">Uncharacterized protein</fullName>
    </submittedName>
</protein>
<dbReference type="Proteomes" id="UP000324194">
    <property type="component" value="Chromosome 1"/>
</dbReference>
<sequence length="75" mass="8240">MRSRVFEVATETVEVAVRPSRGTGTLRYQNLRFYSGLNLADQVAELLNLDDAKKEASEEAEHQAEAVNKASPGGF</sequence>
<name>A0A5E4PJR5_9COXI</name>
<organism evidence="2 3">
    <name type="scientific">Aquicella siphonis</name>
    <dbReference type="NCBI Taxonomy" id="254247"/>
    <lineage>
        <taxon>Bacteria</taxon>
        <taxon>Pseudomonadati</taxon>
        <taxon>Pseudomonadota</taxon>
        <taxon>Gammaproteobacteria</taxon>
        <taxon>Legionellales</taxon>
        <taxon>Coxiellaceae</taxon>
        <taxon>Aquicella</taxon>
    </lineage>
</organism>
<keyword evidence="3" id="KW-1185">Reference proteome</keyword>
<dbReference type="KEGG" id="asip:AQUSIP_18520"/>
<dbReference type="RefSeq" id="WP_148339849.1">
    <property type="nucleotide sequence ID" value="NZ_LR699119.1"/>
</dbReference>
<feature type="region of interest" description="Disordered" evidence="1">
    <location>
        <begin position="54"/>
        <end position="75"/>
    </location>
</feature>
<feature type="compositionally biased region" description="Basic and acidic residues" evidence="1">
    <location>
        <begin position="54"/>
        <end position="64"/>
    </location>
</feature>
<evidence type="ECO:0000313" key="2">
    <source>
        <dbReference type="EMBL" id="VVC76536.1"/>
    </source>
</evidence>
<evidence type="ECO:0000313" key="3">
    <source>
        <dbReference type="Proteomes" id="UP000324194"/>
    </source>
</evidence>
<reference evidence="2 3" key="1">
    <citation type="submission" date="2019-08" db="EMBL/GenBank/DDBJ databases">
        <authorList>
            <person name="Guy L."/>
        </authorList>
    </citation>
    <scope>NUCLEOTIDE SEQUENCE [LARGE SCALE GENOMIC DNA]</scope>
    <source>
        <strain evidence="2 3">SGT-108</strain>
    </source>
</reference>
<evidence type="ECO:0000256" key="1">
    <source>
        <dbReference type="SAM" id="MobiDB-lite"/>
    </source>
</evidence>
<dbReference type="AlphaFoldDB" id="A0A5E4PJR5"/>
<proteinExistence type="predicted"/>
<dbReference type="EMBL" id="LR699119">
    <property type="protein sequence ID" value="VVC76536.1"/>
    <property type="molecule type" value="Genomic_DNA"/>
</dbReference>
<accession>A0A5E4PJR5</accession>
<gene>
    <name evidence="2" type="ORF">AQUSIP_18520</name>
</gene>